<accession>A0A0C2F1L9</accession>
<evidence type="ECO:0000313" key="4">
    <source>
        <dbReference type="Proteomes" id="UP000054047"/>
    </source>
</evidence>
<dbReference type="InterPro" id="IPR025687">
    <property type="entry name" value="Znf-C4pol"/>
</dbReference>
<keyword evidence="4" id="KW-1185">Reference proteome</keyword>
<dbReference type="Pfam" id="PF14260">
    <property type="entry name" value="zf-C4pol"/>
    <property type="match status" value="1"/>
</dbReference>
<dbReference type="AlphaFoldDB" id="A0A0C2F1L9"/>
<proteinExistence type="predicted"/>
<comment type="catalytic activity">
    <reaction evidence="1">
        <text>DNA(n) + a 2'-deoxyribonucleoside 5'-triphosphate = DNA(n+1) + diphosphate</text>
        <dbReference type="Rhea" id="RHEA:22508"/>
        <dbReference type="Rhea" id="RHEA-COMP:17339"/>
        <dbReference type="Rhea" id="RHEA-COMP:17340"/>
        <dbReference type="ChEBI" id="CHEBI:33019"/>
        <dbReference type="ChEBI" id="CHEBI:61560"/>
        <dbReference type="ChEBI" id="CHEBI:173112"/>
        <dbReference type="EC" id="2.7.7.7"/>
    </reaction>
</comment>
<feature type="domain" description="C4-type zinc-finger of DNA polymerase delta" evidence="2">
    <location>
        <begin position="23"/>
        <end position="64"/>
    </location>
</feature>
<dbReference type="OrthoDB" id="5812686at2759"/>
<dbReference type="GO" id="GO:0003887">
    <property type="term" value="F:DNA-directed DNA polymerase activity"/>
    <property type="evidence" value="ECO:0007669"/>
    <property type="project" value="UniProtKB-EC"/>
</dbReference>
<dbReference type="Proteomes" id="UP000054047">
    <property type="component" value="Unassembled WGS sequence"/>
</dbReference>
<name>A0A0C2F1L9_9BILA</name>
<reference evidence="3 4" key="1">
    <citation type="submission" date="2013-12" db="EMBL/GenBank/DDBJ databases">
        <title>Draft genome of the parsitic nematode Ancylostoma duodenale.</title>
        <authorList>
            <person name="Mitreva M."/>
        </authorList>
    </citation>
    <scope>NUCLEOTIDE SEQUENCE [LARGE SCALE GENOMIC DNA]</scope>
    <source>
        <strain evidence="3 4">Zhejiang</strain>
    </source>
</reference>
<organism evidence="3 4">
    <name type="scientific">Ancylostoma duodenale</name>
    <dbReference type="NCBI Taxonomy" id="51022"/>
    <lineage>
        <taxon>Eukaryota</taxon>
        <taxon>Metazoa</taxon>
        <taxon>Ecdysozoa</taxon>
        <taxon>Nematoda</taxon>
        <taxon>Chromadorea</taxon>
        <taxon>Rhabditida</taxon>
        <taxon>Rhabditina</taxon>
        <taxon>Rhabditomorpha</taxon>
        <taxon>Strongyloidea</taxon>
        <taxon>Ancylostomatidae</taxon>
        <taxon>Ancylostomatinae</taxon>
        <taxon>Ancylostoma</taxon>
    </lineage>
</organism>
<evidence type="ECO:0000313" key="3">
    <source>
        <dbReference type="EMBL" id="KIH42390.1"/>
    </source>
</evidence>
<protein>
    <recommendedName>
        <fullName evidence="2">C4-type zinc-finger of DNA polymerase delta domain-containing protein</fullName>
    </recommendedName>
</protein>
<evidence type="ECO:0000256" key="1">
    <source>
        <dbReference type="ARBA" id="ARBA00049244"/>
    </source>
</evidence>
<gene>
    <name evidence="3" type="ORF">ANCDUO_27625</name>
</gene>
<evidence type="ECO:0000259" key="2">
    <source>
        <dbReference type="Pfam" id="PF14260"/>
    </source>
</evidence>
<sequence length="86" mass="10129">MHNGMLLSLNFGITNYYLLCCRVTNVNIIERHFSRLWTECQNCAKTMHDKVNCSARDCPIYYMREKVRGDLREAHSALERFGVPSW</sequence>
<dbReference type="EMBL" id="KN795777">
    <property type="protein sequence ID" value="KIH42390.1"/>
    <property type="molecule type" value="Genomic_DNA"/>
</dbReference>